<evidence type="ECO:0000313" key="3">
    <source>
        <dbReference type="Proteomes" id="UP001429984"/>
    </source>
</evidence>
<evidence type="ECO:0000256" key="1">
    <source>
        <dbReference type="SAM" id="Phobius"/>
    </source>
</evidence>
<evidence type="ECO:0008006" key="4">
    <source>
        <dbReference type="Google" id="ProtNLM"/>
    </source>
</evidence>
<dbReference type="EMBL" id="JADLZT010000004">
    <property type="protein sequence ID" value="MBF6023983.1"/>
    <property type="molecule type" value="Genomic_DNA"/>
</dbReference>
<feature type="transmembrane region" description="Helical" evidence="1">
    <location>
        <begin position="265"/>
        <end position="287"/>
    </location>
</feature>
<feature type="transmembrane region" description="Helical" evidence="1">
    <location>
        <begin position="188"/>
        <end position="207"/>
    </location>
</feature>
<keyword evidence="1" id="KW-0812">Transmembrane</keyword>
<feature type="transmembrane region" description="Helical" evidence="1">
    <location>
        <begin position="120"/>
        <end position="141"/>
    </location>
</feature>
<name>A0ABS0B597_9GAMM</name>
<feature type="transmembrane region" description="Helical" evidence="1">
    <location>
        <begin position="48"/>
        <end position="69"/>
    </location>
</feature>
<dbReference type="PANTHER" id="PTHR37814:SF1">
    <property type="entry name" value="MEMBRANE PROTEIN"/>
    <property type="match status" value="1"/>
</dbReference>
<accession>A0ABS0B597</accession>
<reference evidence="2 3" key="1">
    <citation type="submission" date="2020-11" db="EMBL/GenBank/DDBJ databases">
        <title>Draft Genome Sequence and Secondary Metabolite Biosynthetic Potential of the Lysobacter niastensis Type strain DSM 18481.</title>
        <authorList>
            <person name="Turrini P."/>
            <person name="Artuso I."/>
            <person name="Tescari M."/>
            <person name="Lugli G.A."/>
            <person name="Frangipani E."/>
            <person name="Ventura M."/>
            <person name="Visca P."/>
        </authorList>
    </citation>
    <scope>NUCLEOTIDE SEQUENCE [LARGE SCALE GENOMIC DNA]</scope>
    <source>
        <strain evidence="2 3">DSM 18481</strain>
    </source>
</reference>
<dbReference type="RefSeq" id="WP_194930590.1">
    <property type="nucleotide sequence ID" value="NZ_JADLZT010000004.1"/>
</dbReference>
<keyword evidence="1" id="KW-0472">Membrane</keyword>
<evidence type="ECO:0000313" key="2">
    <source>
        <dbReference type="EMBL" id="MBF6023983.1"/>
    </source>
</evidence>
<feature type="transmembrane region" description="Helical" evidence="1">
    <location>
        <begin position="308"/>
        <end position="336"/>
    </location>
</feature>
<sequence length="381" mass="41140">MSGTPSSSWFQRLLLPGLAFKAAVIGGGYATGRELAEYFIPSGPQGGVLAILVAMVCWSALCALTFVLAHATRSYDYRSFFNTLLGPFGFVFEIAYLVFMVLILAVFGAAAGAIGEAMFGWPKLVGTLLLVSGIGLFTAFGNHSVERLFKWVSFFLYGIYALFVVFVLTKFGSQAMQNFSAPAPIGGWLPGGLTYAGYNIVGAVMILPLVRHFQSRRDAVVAGVLAGPLAMLPGLLFFVCMIAWYPQIGSEALPSDYILRQLNMPVFHLLFQAMIFSALLESGAAAVHAANERIAASWRVQRGNELPVVGRFAIASALLVGSIFIADHFGLVALIASGYRGLAWLFLAVYVLPLLTIGVWWLSRNSPRVPLARQPHSLQGE</sequence>
<dbReference type="PANTHER" id="PTHR37814">
    <property type="entry name" value="CONSERVED MEMBRANE PROTEIN"/>
    <property type="match status" value="1"/>
</dbReference>
<feature type="transmembrane region" description="Helical" evidence="1">
    <location>
        <begin position="148"/>
        <end position="168"/>
    </location>
</feature>
<dbReference type="Proteomes" id="UP001429984">
    <property type="component" value="Unassembled WGS sequence"/>
</dbReference>
<feature type="transmembrane region" description="Helical" evidence="1">
    <location>
        <begin position="342"/>
        <end position="363"/>
    </location>
</feature>
<dbReference type="InterPro" id="IPR038728">
    <property type="entry name" value="YkvI-like"/>
</dbReference>
<keyword evidence="3" id="KW-1185">Reference proteome</keyword>
<gene>
    <name evidence="2" type="ORF">IU514_08070</name>
</gene>
<feature type="transmembrane region" description="Helical" evidence="1">
    <location>
        <begin position="90"/>
        <end position="114"/>
    </location>
</feature>
<comment type="caution">
    <text evidence="2">The sequence shown here is derived from an EMBL/GenBank/DDBJ whole genome shotgun (WGS) entry which is preliminary data.</text>
</comment>
<protein>
    <recommendedName>
        <fullName evidence="4">Membrane protein YkvI</fullName>
    </recommendedName>
</protein>
<keyword evidence="1" id="KW-1133">Transmembrane helix</keyword>
<feature type="transmembrane region" description="Helical" evidence="1">
    <location>
        <begin position="219"/>
        <end position="245"/>
    </location>
</feature>
<organism evidence="2 3">
    <name type="scientific">Lysobacter niastensis</name>
    <dbReference type="NCBI Taxonomy" id="380629"/>
    <lineage>
        <taxon>Bacteria</taxon>
        <taxon>Pseudomonadati</taxon>
        <taxon>Pseudomonadota</taxon>
        <taxon>Gammaproteobacteria</taxon>
        <taxon>Lysobacterales</taxon>
        <taxon>Lysobacteraceae</taxon>
        <taxon>Lysobacter</taxon>
    </lineage>
</organism>
<proteinExistence type="predicted"/>